<proteinExistence type="predicted"/>
<dbReference type="RefSeq" id="XP_044925834.1">
    <property type="nucleotide sequence ID" value="XM_045069899.1"/>
</dbReference>
<reference evidence="2" key="1">
    <citation type="submission" date="2025-08" db="UniProtKB">
        <authorList>
            <consortium name="RefSeq"/>
        </authorList>
    </citation>
    <scope>IDENTIFICATION</scope>
    <source>
        <tissue evidence="2">Brain</tissue>
    </source>
</reference>
<dbReference type="Proteomes" id="UP000000715">
    <property type="component" value="Unplaced"/>
</dbReference>
<gene>
    <name evidence="2" type="primary">LOC123389120</name>
</gene>
<name>A0A8U0URC6_MUSPF</name>
<organism evidence="1 2">
    <name type="scientific">Mustela putorius furo</name>
    <name type="common">European domestic ferret</name>
    <name type="synonym">Mustela furo</name>
    <dbReference type="NCBI Taxonomy" id="9669"/>
    <lineage>
        <taxon>Eukaryota</taxon>
        <taxon>Metazoa</taxon>
        <taxon>Chordata</taxon>
        <taxon>Craniata</taxon>
        <taxon>Vertebrata</taxon>
        <taxon>Euteleostomi</taxon>
        <taxon>Mammalia</taxon>
        <taxon>Eutheria</taxon>
        <taxon>Laurasiatheria</taxon>
        <taxon>Carnivora</taxon>
        <taxon>Caniformia</taxon>
        <taxon>Musteloidea</taxon>
        <taxon>Mustelidae</taxon>
        <taxon>Mustelinae</taxon>
        <taxon>Mustela</taxon>
    </lineage>
</organism>
<keyword evidence="1" id="KW-1185">Reference proteome</keyword>
<evidence type="ECO:0000313" key="1">
    <source>
        <dbReference type="Proteomes" id="UP000000715"/>
    </source>
</evidence>
<protein>
    <submittedName>
        <fullName evidence="2">28S ribosomal protein S18c, mitochondrial-like</fullName>
    </submittedName>
</protein>
<dbReference type="AlphaFoldDB" id="A0A8U0URC6"/>
<dbReference type="GeneID" id="123389120"/>
<sequence length="137" mass="15316">MKRAKLGRSQAFYSTKFNRGEAKKVEFQGGFLTQLRTVKSGPSLRAARGGPGGKPWTPFVKAALGLAGRGTRSVPWRGCWRGPRVAGLDDLPVPMENPYKEPLKKCILCGKRVDYKNIQVFVGRNRKKSQKQLKELK</sequence>
<dbReference type="OrthoDB" id="10066799at2759"/>
<accession>A0A8U0URC6</accession>
<evidence type="ECO:0000313" key="2">
    <source>
        <dbReference type="RefSeq" id="XP_044925834.1"/>
    </source>
</evidence>